<dbReference type="Gene3D" id="3.40.30.10">
    <property type="entry name" value="Glutaredoxin"/>
    <property type="match status" value="1"/>
</dbReference>
<dbReference type="SUPFAM" id="SSF47616">
    <property type="entry name" value="GST C-terminal domain-like"/>
    <property type="match status" value="1"/>
</dbReference>
<dbReference type="PROSITE" id="PS50405">
    <property type="entry name" value="GST_CTER"/>
    <property type="match status" value="1"/>
</dbReference>
<dbReference type="InterPro" id="IPR004046">
    <property type="entry name" value="GST_C"/>
</dbReference>
<dbReference type="InterPro" id="IPR036282">
    <property type="entry name" value="Glutathione-S-Trfase_C_sf"/>
</dbReference>
<dbReference type="SUPFAM" id="SSF52833">
    <property type="entry name" value="Thioredoxin-like"/>
    <property type="match status" value="1"/>
</dbReference>
<dbReference type="KEGG" id="tasa:A1Q1_06339"/>
<evidence type="ECO:0000259" key="2">
    <source>
        <dbReference type="PROSITE" id="PS50405"/>
    </source>
</evidence>
<dbReference type="Proteomes" id="UP000002748">
    <property type="component" value="Unassembled WGS sequence"/>
</dbReference>
<dbReference type="OrthoDB" id="202840at2759"/>
<dbReference type="GeneID" id="25989851"/>
<evidence type="ECO:0008006" key="5">
    <source>
        <dbReference type="Google" id="ProtNLM"/>
    </source>
</evidence>
<dbReference type="InterPro" id="IPR004045">
    <property type="entry name" value="Glutathione_S-Trfase_N"/>
</dbReference>
<dbReference type="InterPro" id="IPR040079">
    <property type="entry name" value="Glutathione_S-Trfase"/>
</dbReference>
<dbReference type="AlphaFoldDB" id="J5REN3"/>
<dbReference type="PANTHER" id="PTHR42673">
    <property type="entry name" value="MALEYLACETOACETATE ISOMERASE"/>
    <property type="match status" value="1"/>
</dbReference>
<dbReference type="Pfam" id="PF14497">
    <property type="entry name" value="GST_C_3"/>
    <property type="match status" value="1"/>
</dbReference>
<dbReference type="SFLD" id="SFLDG00358">
    <property type="entry name" value="Main_(cytGST)"/>
    <property type="match status" value="1"/>
</dbReference>
<evidence type="ECO:0000313" key="3">
    <source>
        <dbReference type="EMBL" id="EJT52233.1"/>
    </source>
</evidence>
<dbReference type="GO" id="GO:0006559">
    <property type="term" value="P:L-phenylalanine catabolic process"/>
    <property type="evidence" value="ECO:0007669"/>
    <property type="project" value="TreeGrafter"/>
</dbReference>
<feature type="domain" description="GST N-terminal" evidence="1">
    <location>
        <begin position="6"/>
        <end position="92"/>
    </location>
</feature>
<dbReference type="Gene3D" id="1.20.1050.10">
    <property type="match status" value="1"/>
</dbReference>
<accession>J5REN3</accession>
<comment type="caution">
    <text evidence="3">The sequence shown here is derived from an EMBL/GenBank/DDBJ whole genome shotgun (WGS) entry which is preliminary data.</text>
</comment>
<dbReference type="PANTHER" id="PTHR42673:SF4">
    <property type="entry name" value="MALEYLACETOACETATE ISOMERASE"/>
    <property type="match status" value="1"/>
</dbReference>
<dbReference type="GO" id="GO:0006749">
    <property type="term" value="P:glutathione metabolic process"/>
    <property type="evidence" value="ECO:0007669"/>
    <property type="project" value="TreeGrafter"/>
</dbReference>
<evidence type="ECO:0000313" key="4">
    <source>
        <dbReference type="Proteomes" id="UP000002748"/>
    </source>
</evidence>
<dbReference type="GO" id="GO:0016034">
    <property type="term" value="F:maleylacetoacetate isomerase activity"/>
    <property type="evidence" value="ECO:0007669"/>
    <property type="project" value="TreeGrafter"/>
</dbReference>
<dbReference type="EMBL" id="ALBS01000032">
    <property type="protein sequence ID" value="EJT52233.1"/>
    <property type="molecule type" value="Genomic_DNA"/>
</dbReference>
<reference evidence="3 4" key="1">
    <citation type="journal article" date="2012" name="Eukaryot. Cell">
        <title>Draft genome sequence of CBS 2479, the standard type strain of Trichosporon asahii.</title>
        <authorList>
            <person name="Yang R.Y."/>
            <person name="Li H.T."/>
            <person name="Zhu H."/>
            <person name="Zhou G.P."/>
            <person name="Wang M."/>
            <person name="Wang L."/>
        </authorList>
    </citation>
    <scope>NUCLEOTIDE SEQUENCE [LARGE SCALE GENOMIC DNA]</scope>
    <source>
        <strain evidence="4">ATCC 90039 / CBS 2479 / JCM 2466 / KCTC 7840 / NCYC 2677 / UAMH 7654</strain>
    </source>
</reference>
<dbReference type="GO" id="GO:0004364">
    <property type="term" value="F:glutathione transferase activity"/>
    <property type="evidence" value="ECO:0007669"/>
    <property type="project" value="TreeGrafter"/>
</dbReference>
<dbReference type="InterPro" id="IPR036249">
    <property type="entry name" value="Thioredoxin-like_sf"/>
</dbReference>
<sequence length="231" mass="26255">MSKPDETYTLYSYFRSSASARVRTLMALHHIPYDVKFIHLLKQEQSSDEYTKLNGSQTVPTLVVQPGQGDKWNLGQCIAIMEYLDEKWGPQSKYGRLLPENAKDRALVRSIVDQVVGDLFPMLNSATLGAVTDFGGDKIKWAEKWSDKFLMALERLVSKTSTNGKYCYGDSLTLADVSLAPQMYTVLRFYPQALEKVPTVKSIFENISKLPEFVQADYKHQPDTPDELREN</sequence>
<dbReference type="InterPro" id="IPR010987">
    <property type="entry name" value="Glutathione-S-Trfase_C-like"/>
</dbReference>
<dbReference type="RefSeq" id="XP_014183418.1">
    <property type="nucleotide sequence ID" value="XM_014327943.1"/>
</dbReference>
<dbReference type="SFLD" id="SFLDS00019">
    <property type="entry name" value="Glutathione_Transferase_(cytos"/>
    <property type="match status" value="1"/>
</dbReference>
<evidence type="ECO:0000259" key="1">
    <source>
        <dbReference type="PROSITE" id="PS50404"/>
    </source>
</evidence>
<protein>
    <recommendedName>
        <fullName evidence="5">Maleylacetoacetate isomerase</fullName>
    </recommendedName>
</protein>
<dbReference type="Pfam" id="PF02798">
    <property type="entry name" value="GST_N"/>
    <property type="match status" value="1"/>
</dbReference>
<name>J5REN3_TRIAS</name>
<dbReference type="PROSITE" id="PS50404">
    <property type="entry name" value="GST_NTER"/>
    <property type="match status" value="1"/>
</dbReference>
<feature type="domain" description="GST C-terminal" evidence="2">
    <location>
        <begin position="101"/>
        <end position="226"/>
    </location>
</feature>
<proteinExistence type="predicted"/>
<dbReference type="HOGENOM" id="CLU_011226_20_0_1"/>
<dbReference type="VEuPathDB" id="FungiDB:A1Q1_06339"/>
<organism evidence="3 4">
    <name type="scientific">Trichosporon asahii var. asahii (strain ATCC 90039 / CBS 2479 / JCM 2466 / KCTC 7840 / NBRC 103889/ NCYC 2677 / UAMH 7654)</name>
    <name type="common">Yeast</name>
    <dbReference type="NCBI Taxonomy" id="1186058"/>
    <lineage>
        <taxon>Eukaryota</taxon>
        <taxon>Fungi</taxon>
        <taxon>Dikarya</taxon>
        <taxon>Basidiomycota</taxon>
        <taxon>Agaricomycotina</taxon>
        <taxon>Tremellomycetes</taxon>
        <taxon>Trichosporonales</taxon>
        <taxon>Trichosporonaceae</taxon>
        <taxon>Trichosporon</taxon>
    </lineage>
</organism>
<gene>
    <name evidence="3" type="ORF">A1Q1_06339</name>
</gene>